<name>A0ABN2UX83_9MICO</name>
<dbReference type="Gene3D" id="1.10.357.10">
    <property type="entry name" value="Tetracycline Repressor, domain 2"/>
    <property type="match status" value="1"/>
</dbReference>
<keyword evidence="1 2" id="KW-0238">DNA-binding</keyword>
<dbReference type="PANTHER" id="PTHR43479">
    <property type="entry name" value="ACREF/ENVCD OPERON REPRESSOR-RELATED"/>
    <property type="match status" value="1"/>
</dbReference>
<dbReference type="SUPFAM" id="SSF46689">
    <property type="entry name" value="Homeodomain-like"/>
    <property type="match status" value="1"/>
</dbReference>
<proteinExistence type="predicted"/>
<sequence>MSTNVTIASEEGMDLRSRRTRRHLREALVGLIAERGYGAATVVDVCDRAMVHRTTFYKHYPGKPELLADVLDERLAVLMTSMAVRPEVDPATLGSDAGVLLMRQMVRAIQAERGFYRILARPDGASLVPRLTDVLRRRLLDTPAGAAAIAVHAPRAELRAQLHASLIVNAIVWWLGDDRRLDADDLAAVLAEELTGRGSARSGAD</sequence>
<evidence type="ECO:0000256" key="1">
    <source>
        <dbReference type="ARBA" id="ARBA00023125"/>
    </source>
</evidence>
<comment type="caution">
    <text evidence="4">The sequence shown here is derived from an EMBL/GenBank/DDBJ whole genome shotgun (WGS) entry which is preliminary data.</text>
</comment>
<dbReference type="InterPro" id="IPR050624">
    <property type="entry name" value="HTH-type_Tx_Regulator"/>
</dbReference>
<gene>
    <name evidence="4" type="ORF">GCM10009819_29920</name>
</gene>
<dbReference type="PANTHER" id="PTHR43479:SF7">
    <property type="entry name" value="TETR-FAMILY TRANSCRIPTIONAL REGULATOR"/>
    <property type="match status" value="1"/>
</dbReference>
<dbReference type="InterPro" id="IPR009057">
    <property type="entry name" value="Homeodomain-like_sf"/>
</dbReference>
<reference evidence="4 5" key="1">
    <citation type="journal article" date="2019" name="Int. J. Syst. Evol. Microbiol.">
        <title>The Global Catalogue of Microorganisms (GCM) 10K type strain sequencing project: providing services to taxonomists for standard genome sequencing and annotation.</title>
        <authorList>
            <consortium name="The Broad Institute Genomics Platform"/>
            <consortium name="The Broad Institute Genome Sequencing Center for Infectious Disease"/>
            <person name="Wu L."/>
            <person name="Ma J."/>
        </authorList>
    </citation>
    <scope>NUCLEOTIDE SEQUENCE [LARGE SCALE GENOMIC DNA]</scope>
    <source>
        <strain evidence="4 5">JCM 15672</strain>
    </source>
</reference>
<feature type="DNA-binding region" description="H-T-H motif" evidence="2">
    <location>
        <begin position="41"/>
        <end position="60"/>
    </location>
</feature>
<dbReference type="InterPro" id="IPR001647">
    <property type="entry name" value="HTH_TetR"/>
</dbReference>
<evidence type="ECO:0000313" key="5">
    <source>
        <dbReference type="Proteomes" id="UP001501196"/>
    </source>
</evidence>
<dbReference type="EMBL" id="BAAAPW010000005">
    <property type="protein sequence ID" value="GAA2041783.1"/>
    <property type="molecule type" value="Genomic_DNA"/>
</dbReference>
<feature type="domain" description="HTH tetR-type" evidence="3">
    <location>
        <begin position="18"/>
        <end position="78"/>
    </location>
</feature>
<dbReference type="PROSITE" id="PS50977">
    <property type="entry name" value="HTH_TETR_2"/>
    <property type="match status" value="1"/>
</dbReference>
<dbReference type="Pfam" id="PF00440">
    <property type="entry name" value="TetR_N"/>
    <property type="match status" value="1"/>
</dbReference>
<keyword evidence="5" id="KW-1185">Reference proteome</keyword>
<evidence type="ECO:0000313" key="4">
    <source>
        <dbReference type="EMBL" id="GAA2041783.1"/>
    </source>
</evidence>
<protein>
    <recommendedName>
        <fullName evidence="3">HTH tetR-type domain-containing protein</fullName>
    </recommendedName>
</protein>
<accession>A0ABN2UX83</accession>
<evidence type="ECO:0000259" key="3">
    <source>
        <dbReference type="PROSITE" id="PS50977"/>
    </source>
</evidence>
<dbReference type="Proteomes" id="UP001501196">
    <property type="component" value="Unassembled WGS sequence"/>
</dbReference>
<organism evidence="4 5">
    <name type="scientific">Agromyces tropicus</name>
    <dbReference type="NCBI Taxonomy" id="555371"/>
    <lineage>
        <taxon>Bacteria</taxon>
        <taxon>Bacillati</taxon>
        <taxon>Actinomycetota</taxon>
        <taxon>Actinomycetes</taxon>
        <taxon>Micrococcales</taxon>
        <taxon>Microbacteriaceae</taxon>
        <taxon>Agromyces</taxon>
    </lineage>
</organism>
<evidence type="ECO:0000256" key="2">
    <source>
        <dbReference type="PROSITE-ProRule" id="PRU00335"/>
    </source>
</evidence>
<dbReference type="RefSeq" id="WP_344376141.1">
    <property type="nucleotide sequence ID" value="NZ_BAAAPW010000005.1"/>
</dbReference>